<dbReference type="AlphaFoldDB" id="A0A2Z6LXE7"/>
<dbReference type="InterPro" id="IPR005162">
    <property type="entry name" value="Retrotrans_gag_dom"/>
</dbReference>
<gene>
    <name evidence="3" type="ORF">TSUD_98070</name>
</gene>
<dbReference type="Pfam" id="PF03732">
    <property type="entry name" value="Retrotrans_gag"/>
    <property type="match status" value="1"/>
</dbReference>
<protein>
    <recommendedName>
        <fullName evidence="2">Retrotransposon gag domain-containing protein</fullName>
    </recommendedName>
</protein>
<evidence type="ECO:0000256" key="1">
    <source>
        <dbReference type="SAM" id="MobiDB-lite"/>
    </source>
</evidence>
<dbReference type="Proteomes" id="UP000242715">
    <property type="component" value="Unassembled WGS sequence"/>
</dbReference>
<dbReference type="PANTHER" id="PTHR33223">
    <property type="entry name" value="CCHC-TYPE DOMAIN-CONTAINING PROTEIN"/>
    <property type="match status" value="1"/>
</dbReference>
<organism evidence="3 4">
    <name type="scientific">Trifolium subterraneum</name>
    <name type="common">Subterranean clover</name>
    <dbReference type="NCBI Taxonomy" id="3900"/>
    <lineage>
        <taxon>Eukaryota</taxon>
        <taxon>Viridiplantae</taxon>
        <taxon>Streptophyta</taxon>
        <taxon>Embryophyta</taxon>
        <taxon>Tracheophyta</taxon>
        <taxon>Spermatophyta</taxon>
        <taxon>Magnoliopsida</taxon>
        <taxon>eudicotyledons</taxon>
        <taxon>Gunneridae</taxon>
        <taxon>Pentapetalae</taxon>
        <taxon>rosids</taxon>
        <taxon>fabids</taxon>
        <taxon>Fabales</taxon>
        <taxon>Fabaceae</taxon>
        <taxon>Papilionoideae</taxon>
        <taxon>50 kb inversion clade</taxon>
        <taxon>NPAAA clade</taxon>
        <taxon>Hologalegina</taxon>
        <taxon>IRL clade</taxon>
        <taxon>Trifolieae</taxon>
        <taxon>Trifolium</taxon>
    </lineage>
</organism>
<feature type="domain" description="Retrotransposon gag" evidence="2">
    <location>
        <begin position="70"/>
        <end position="145"/>
    </location>
</feature>
<reference evidence="4" key="1">
    <citation type="journal article" date="2017" name="Front. Plant Sci.">
        <title>Climate Clever Clovers: New Paradigm to Reduce the Environmental Footprint of Ruminants by Breeding Low Methanogenic Forages Utilizing Haplotype Variation.</title>
        <authorList>
            <person name="Kaur P."/>
            <person name="Appels R."/>
            <person name="Bayer P.E."/>
            <person name="Keeble-Gagnere G."/>
            <person name="Wang J."/>
            <person name="Hirakawa H."/>
            <person name="Shirasawa K."/>
            <person name="Vercoe P."/>
            <person name="Stefanova K."/>
            <person name="Durmic Z."/>
            <person name="Nichols P."/>
            <person name="Revell C."/>
            <person name="Isobe S.N."/>
            <person name="Edwards D."/>
            <person name="Erskine W."/>
        </authorList>
    </citation>
    <scope>NUCLEOTIDE SEQUENCE [LARGE SCALE GENOMIC DNA]</scope>
    <source>
        <strain evidence="4">cv. Daliak</strain>
    </source>
</reference>
<dbReference type="EMBL" id="DF973260">
    <property type="protein sequence ID" value="GAU22978.1"/>
    <property type="molecule type" value="Genomic_DNA"/>
</dbReference>
<accession>A0A2Z6LXE7</accession>
<evidence type="ECO:0000313" key="4">
    <source>
        <dbReference type="Proteomes" id="UP000242715"/>
    </source>
</evidence>
<dbReference type="OrthoDB" id="1434155at2759"/>
<sequence length="159" mass="18416">MTFMNMLQQQNTQLHDVYTIRKSYRGVNGGGRGSPPDDSDSESSHTPPPRQENKGDTTRNRHRRRQDTSKLFLLTLKGFAKTWFKKLPKGSIDSWRRLCEVFTSHFATRKRQPKTVASLSAIVQDKKETLREYVEPFTREVVDVKGADDKLKCYILILK</sequence>
<dbReference type="PANTHER" id="PTHR33223:SF10">
    <property type="entry name" value="AMINOTRANSFERASE-LIKE PLANT MOBILE DOMAIN-CONTAINING PROTEIN"/>
    <property type="match status" value="1"/>
</dbReference>
<evidence type="ECO:0000259" key="2">
    <source>
        <dbReference type="Pfam" id="PF03732"/>
    </source>
</evidence>
<evidence type="ECO:0000313" key="3">
    <source>
        <dbReference type="EMBL" id="GAU22978.1"/>
    </source>
</evidence>
<keyword evidence="4" id="KW-1185">Reference proteome</keyword>
<proteinExistence type="predicted"/>
<name>A0A2Z6LXE7_TRISU</name>
<feature type="region of interest" description="Disordered" evidence="1">
    <location>
        <begin position="24"/>
        <end position="66"/>
    </location>
</feature>